<evidence type="ECO:0000313" key="1">
    <source>
        <dbReference type="EMBL" id="GAB0181605.1"/>
    </source>
</evidence>
<gene>
    <name evidence="1" type="ORF">GRJ2_000625800</name>
</gene>
<evidence type="ECO:0000313" key="2">
    <source>
        <dbReference type="Proteomes" id="UP001623348"/>
    </source>
</evidence>
<dbReference type="AlphaFoldDB" id="A0ABC9W929"/>
<dbReference type="Proteomes" id="UP001623348">
    <property type="component" value="Unassembled WGS sequence"/>
</dbReference>
<accession>A0ABC9W929</accession>
<dbReference type="EMBL" id="BAAFJT010000002">
    <property type="protein sequence ID" value="GAB0181605.1"/>
    <property type="molecule type" value="Genomic_DNA"/>
</dbReference>
<reference evidence="1 2" key="1">
    <citation type="submission" date="2024-06" db="EMBL/GenBank/DDBJ databases">
        <title>The draft genome of Grus japonensis, version 3.</title>
        <authorList>
            <person name="Nabeshima K."/>
            <person name="Suzuki S."/>
            <person name="Onuma M."/>
        </authorList>
    </citation>
    <scope>NUCLEOTIDE SEQUENCE [LARGE SCALE GENOMIC DNA]</scope>
    <source>
        <strain evidence="1 2">451A</strain>
    </source>
</reference>
<keyword evidence="2" id="KW-1185">Reference proteome</keyword>
<comment type="caution">
    <text evidence="1">The sequence shown here is derived from an EMBL/GenBank/DDBJ whole genome shotgun (WGS) entry which is preliminary data.</text>
</comment>
<protein>
    <submittedName>
        <fullName evidence="1">Mitochondrial enolase superfamily member 1</fullName>
    </submittedName>
</protein>
<name>A0ABC9W929_GRUJA</name>
<organism evidence="1 2">
    <name type="scientific">Grus japonensis</name>
    <name type="common">Japanese crane</name>
    <name type="synonym">Red-crowned crane</name>
    <dbReference type="NCBI Taxonomy" id="30415"/>
    <lineage>
        <taxon>Eukaryota</taxon>
        <taxon>Metazoa</taxon>
        <taxon>Chordata</taxon>
        <taxon>Craniata</taxon>
        <taxon>Vertebrata</taxon>
        <taxon>Euteleostomi</taxon>
        <taxon>Archelosauria</taxon>
        <taxon>Archosauria</taxon>
        <taxon>Dinosauria</taxon>
        <taxon>Saurischia</taxon>
        <taxon>Theropoda</taxon>
        <taxon>Coelurosauria</taxon>
        <taxon>Aves</taxon>
        <taxon>Neognathae</taxon>
        <taxon>Neoaves</taxon>
        <taxon>Gruiformes</taxon>
        <taxon>Gruidae</taxon>
        <taxon>Grus</taxon>
    </lineage>
</organism>
<sequence>MESNKGILEVLPLGRGGPMHHYRLEPSPEKALGVLVDTKLTINQRYAHVAKVATSLLGCIRLGIASRSREVIHPLCSALARHVWVLCPELGSPVQERRGHAGASSVKGHKDG</sequence>
<proteinExistence type="predicted"/>